<dbReference type="InterPro" id="IPR011047">
    <property type="entry name" value="Quinoprotein_ADH-like_sf"/>
</dbReference>
<feature type="domain" description="Pyrrolo-quinoline quinone repeat" evidence="1">
    <location>
        <begin position="190"/>
        <end position="341"/>
    </location>
</feature>
<organism evidence="2 3">
    <name type="scientific">Desulforamulus profundi</name>
    <dbReference type="NCBI Taxonomy" id="1383067"/>
    <lineage>
        <taxon>Bacteria</taxon>
        <taxon>Bacillati</taxon>
        <taxon>Bacillota</taxon>
        <taxon>Clostridia</taxon>
        <taxon>Eubacteriales</taxon>
        <taxon>Peptococcaceae</taxon>
        <taxon>Desulforamulus</taxon>
    </lineage>
</organism>
<keyword evidence="3" id="KW-1185">Reference proteome</keyword>
<dbReference type="OrthoDB" id="1784965at2"/>
<feature type="domain" description="Pyrrolo-quinoline quinone repeat" evidence="1">
    <location>
        <begin position="31"/>
        <end position="103"/>
    </location>
</feature>
<dbReference type="SMART" id="SM00564">
    <property type="entry name" value="PQQ"/>
    <property type="match status" value="6"/>
</dbReference>
<dbReference type="InterPro" id="IPR002372">
    <property type="entry name" value="PQQ_rpt_dom"/>
</dbReference>
<dbReference type="Gene3D" id="2.130.10.10">
    <property type="entry name" value="YVTN repeat-like/Quinoprotein amine dehydrogenase"/>
    <property type="match status" value="1"/>
</dbReference>
<dbReference type="InterPro" id="IPR015943">
    <property type="entry name" value="WD40/YVTN_repeat-like_dom_sf"/>
</dbReference>
<dbReference type="RefSeq" id="WP_099082496.1">
    <property type="nucleotide sequence ID" value="NZ_AWQQ01000037.1"/>
</dbReference>
<sequence length="388" mass="43366">MRFFTAMLLMLVYIVMWSGLAEAGYTFYPYGQIKWKQEKVGKLTADMTLTDNGLLYMPVGNKIACYDIHTGNKLWEIKLDLTGKISEPLLVDNGAVYAAGIDGIQQMKPNGSVTWLYRIYPKAKGTKSSGVVATGPGGLIYLGVTDGLYALEPRKNYKWRYSNEQNVVAAMGDREAVYVCTGDKNEGYGLRALDSKGERVWHRGLGDIKDIQMTFGPDGHLYVITNPTKVERNTSGKIQCFDRSTGKERWTYSVKANDLTKVSFLENDTLFFCSQNKVFSINIKDGTLRWDLPLLNVVSGVAVDKDKQRLYAGSTDGRIYCVSFAGRLIWEKEMDKTTGQTLHKDGGIMIDTCKDEKDAISRAPVMLKDGGILVYTDKGFLVKFVDVK</sequence>
<dbReference type="AlphaFoldDB" id="A0A2C6MCP5"/>
<evidence type="ECO:0000259" key="1">
    <source>
        <dbReference type="Pfam" id="PF13360"/>
    </source>
</evidence>
<dbReference type="SUPFAM" id="SSF50998">
    <property type="entry name" value="Quinoprotein alcohol dehydrogenase-like"/>
    <property type="match status" value="2"/>
</dbReference>
<dbReference type="Gene3D" id="2.40.10.480">
    <property type="match status" value="2"/>
</dbReference>
<dbReference type="Pfam" id="PF13360">
    <property type="entry name" value="PQQ_2"/>
    <property type="match status" value="2"/>
</dbReference>
<name>A0A2C6MCP5_9FIRM</name>
<dbReference type="Proteomes" id="UP000222564">
    <property type="component" value="Unassembled WGS sequence"/>
</dbReference>
<evidence type="ECO:0000313" key="2">
    <source>
        <dbReference type="EMBL" id="PHJ39019.1"/>
    </source>
</evidence>
<dbReference type="InterPro" id="IPR018391">
    <property type="entry name" value="PQQ_b-propeller_rpt"/>
</dbReference>
<dbReference type="PANTHER" id="PTHR34512">
    <property type="entry name" value="CELL SURFACE PROTEIN"/>
    <property type="match status" value="1"/>
</dbReference>
<dbReference type="EMBL" id="AWQQ01000037">
    <property type="protein sequence ID" value="PHJ39019.1"/>
    <property type="molecule type" value="Genomic_DNA"/>
</dbReference>
<gene>
    <name evidence="2" type="ORF">P378_05855</name>
</gene>
<comment type="caution">
    <text evidence="2">The sequence shown here is derived from an EMBL/GenBank/DDBJ whole genome shotgun (WGS) entry which is preliminary data.</text>
</comment>
<protein>
    <submittedName>
        <fullName evidence="2">Pyrrolo-quinoline quinone</fullName>
    </submittedName>
</protein>
<evidence type="ECO:0000313" key="3">
    <source>
        <dbReference type="Proteomes" id="UP000222564"/>
    </source>
</evidence>
<proteinExistence type="predicted"/>
<accession>A0A2C6MCP5</accession>
<reference evidence="2 3" key="1">
    <citation type="submission" date="2013-09" db="EMBL/GenBank/DDBJ databases">
        <title>Biodegradation of hydrocarbons in the deep terrestrial subsurface : characterization of a microbial consortium composed of two Desulfotomaculum species originating from a deep geological formation.</title>
        <authorList>
            <person name="Aullo T."/>
            <person name="Berlendis S."/>
            <person name="Lascourreges J.-F."/>
            <person name="Dessort D."/>
            <person name="Saint-Laurent S."/>
            <person name="Schraauwers B."/>
            <person name="Mas J."/>
            <person name="Magot M."/>
            <person name="Ranchou-Peyruse A."/>
        </authorList>
    </citation>
    <scope>NUCLEOTIDE SEQUENCE [LARGE SCALE GENOMIC DNA]</scope>
    <source>
        <strain evidence="2 3">Bs107</strain>
    </source>
</reference>
<dbReference type="PANTHER" id="PTHR34512:SF30">
    <property type="entry name" value="OUTER MEMBRANE PROTEIN ASSEMBLY FACTOR BAMB"/>
    <property type="match status" value="1"/>
</dbReference>